<name>A0A164T8K7_9AGAM</name>
<keyword evidence="5" id="KW-1185">Reference proteome</keyword>
<dbReference type="AlphaFoldDB" id="A0A164T8K7"/>
<keyword evidence="2" id="KW-1133">Transmembrane helix</keyword>
<feature type="domain" description="CBM1" evidence="3">
    <location>
        <begin position="1"/>
        <end position="40"/>
    </location>
</feature>
<dbReference type="InterPro" id="IPR035971">
    <property type="entry name" value="CBD_sf"/>
</dbReference>
<feature type="transmembrane region" description="Helical" evidence="2">
    <location>
        <begin position="30"/>
        <end position="51"/>
    </location>
</feature>
<reference evidence="4 5" key="1">
    <citation type="journal article" date="2016" name="Mol. Biol. Evol.">
        <title>Comparative Genomics of Early-Diverging Mushroom-Forming Fungi Provides Insights into the Origins of Lignocellulose Decay Capabilities.</title>
        <authorList>
            <person name="Nagy L.G."/>
            <person name="Riley R."/>
            <person name="Tritt A."/>
            <person name="Adam C."/>
            <person name="Daum C."/>
            <person name="Floudas D."/>
            <person name="Sun H."/>
            <person name="Yadav J.S."/>
            <person name="Pangilinan J."/>
            <person name="Larsson K.H."/>
            <person name="Matsuura K."/>
            <person name="Barry K."/>
            <person name="Labutti K."/>
            <person name="Kuo R."/>
            <person name="Ohm R.A."/>
            <person name="Bhattacharya S.S."/>
            <person name="Shirouzu T."/>
            <person name="Yoshinaga Y."/>
            <person name="Martin F.M."/>
            <person name="Grigoriev I.V."/>
            <person name="Hibbett D.S."/>
        </authorList>
    </citation>
    <scope>NUCLEOTIDE SEQUENCE [LARGE SCALE GENOMIC DNA]</scope>
    <source>
        <strain evidence="4 5">HHB9708</strain>
    </source>
</reference>
<accession>A0A164T8K7</accession>
<evidence type="ECO:0000313" key="5">
    <source>
        <dbReference type="Proteomes" id="UP000076722"/>
    </source>
</evidence>
<feature type="non-terminal residue" evidence="4">
    <location>
        <position position="1"/>
    </location>
</feature>
<dbReference type="EMBL" id="KV419411">
    <property type="protein sequence ID" value="KZS92162.1"/>
    <property type="molecule type" value="Genomic_DNA"/>
</dbReference>
<keyword evidence="2" id="KW-0812">Transmembrane</keyword>
<dbReference type="InterPro" id="IPR000254">
    <property type="entry name" value="CBD"/>
</dbReference>
<dbReference type="GO" id="GO:0030248">
    <property type="term" value="F:cellulose binding"/>
    <property type="evidence" value="ECO:0007669"/>
    <property type="project" value="InterPro"/>
</dbReference>
<sequence length="121" mass="13301">WGQCGGIGWTGPTACASGTTCKVSNPYVRLISMLFISTSLTFFGFIVQPVFVNHQVRSGSWRILAGMSSALGGELEAVVCLLYVYLHYVFMQSLYPVISRYPSSVQIVPESLINISLRVCR</sequence>
<dbReference type="OrthoDB" id="2119228at2759"/>
<dbReference type="SUPFAM" id="SSF57180">
    <property type="entry name" value="Cellulose-binding domain"/>
    <property type="match status" value="1"/>
</dbReference>
<feature type="transmembrane region" description="Helical" evidence="2">
    <location>
        <begin position="63"/>
        <end position="86"/>
    </location>
</feature>
<protein>
    <recommendedName>
        <fullName evidence="3">CBM1 domain-containing protein</fullName>
    </recommendedName>
</protein>
<dbReference type="GO" id="GO:0005975">
    <property type="term" value="P:carbohydrate metabolic process"/>
    <property type="evidence" value="ECO:0007669"/>
    <property type="project" value="InterPro"/>
</dbReference>
<evidence type="ECO:0000256" key="1">
    <source>
        <dbReference type="ARBA" id="ARBA00022729"/>
    </source>
</evidence>
<dbReference type="GO" id="GO:0005576">
    <property type="term" value="C:extracellular region"/>
    <property type="evidence" value="ECO:0007669"/>
    <property type="project" value="InterPro"/>
</dbReference>
<dbReference type="SMART" id="SM00236">
    <property type="entry name" value="fCBD"/>
    <property type="match status" value="1"/>
</dbReference>
<dbReference type="Pfam" id="PF00734">
    <property type="entry name" value="CBM_1"/>
    <property type="match status" value="1"/>
</dbReference>
<gene>
    <name evidence="4" type="ORF">SISNIDRAFT_412937</name>
</gene>
<evidence type="ECO:0000256" key="2">
    <source>
        <dbReference type="SAM" id="Phobius"/>
    </source>
</evidence>
<keyword evidence="1" id="KW-0732">Signal</keyword>
<proteinExistence type="predicted"/>
<dbReference type="PROSITE" id="PS51164">
    <property type="entry name" value="CBM1_2"/>
    <property type="match status" value="1"/>
</dbReference>
<organism evidence="4 5">
    <name type="scientific">Sistotremastrum niveocremeum HHB9708</name>
    <dbReference type="NCBI Taxonomy" id="1314777"/>
    <lineage>
        <taxon>Eukaryota</taxon>
        <taxon>Fungi</taxon>
        <taxon>Dikarya</taxon>
        <taxon>Basidiomycota</taxon>
        <taxon>Agaricomycotina</taxon>
        <taxon>Agaricomycetes</taxon>
        <taxon>Sistotremastrales</taxon>
        <taxon>Sistotremastraceae</taxon>
        <taxon>Sertulicium</taxon>
        <taxon>Sertulicium niveocremeum</taxon>
    </lineage>
</organism>
<evidence type="ECO:0000259" key="3">
    <source>
        <dbReference type="PROSITE" id="PS51164"/>
    </source>
</evidence>
<dbReference type="Proteomes" id="UP000076722">
    <property type="component" value="Unassembled WGS sequence"/>
</dbReference>
<keyword evidence="2" id="KW-0472">Membrane</keyword>
<evidence type="ECO:0000313" key="4">
    <source>
        <dbReference type="EMBL" id="KZS92162.1"/>
    </source>
</evidence>